<dbReference type="InterPro" id="IPR009045">
    <property type="entry name" value="Zn_M74/Hedgehog-like"/>
</dbReference>
<name>A0A1C1YZ88_9HYPH</name>
<feature type="region of interest" description="Disordered" evidence="1">
    <location>
        <begin position="60"/>
        <end position="90"/>
    </location>
</feature>
<reference evidence="3 4" key="1">
    <citation type="submission" date="2015-12" db="EMBL/GenBank/DDBJ databases">
        <authorList>
            <person name="Shamseldin A."/>
            <person name="Moawad H."/>
            <person name="Abd El-Rahim W.M."/>
            <person name="Sadowsky M.J."/>
        </authorList>
    </citation>
    <scope>NUCLEOTIDE SEQUENCE [LARGE SCALE GENOMIC DNA]</scope>
    <source>
        <strain evidence="3 4">JC234</strain>
    </source>
</reference>
<evidence type="ECO:0000256" key="1">
    <source>
        <dbReference type="SAM" id="MobiDB-lite"/>
    </source>
</evidence>
<proteinExistence type="predicted"/>
<feature type="domain" description="Peptidase M15A C-terminal" evidence="2">
    <location>
        <begin position="268"/>
        <end position="371"/>
    </location>
</feature>
<dbReference type="STRING" id="1480615.AWJ14_20875"/>
<dbReference type="OrthoDB" id="5418604at2"/>
<feature type="compositionally biased region" description="Low complexity" evidence="1">
    <location>
        <begin position="71"/>
        <end position="89"/>
    </location>
</feature>
<evidence type="ECO:0000313" key="4">
    <source>
        <dbReference type="Proteomes" id="UP000094795"/>
    </source>
</evidence>
<feature type="region of interest" description="Disordered" evidence="1">
    <location>
        <begin position="109"/>
        <end position="135"/>
    </location>
</feature>
<gene>
    <name evidence="3" type="ORF">AWJ14_20875</name>
</gene>
<evidence type="ECO:0000313" key="3">
    <source>
        <dbReference type="EMBL" id="OCW58841.1"/>
    </source>
</evidence>
<evidence type="ECO:0000259" key="2">
    <source>
        <dbReference type="Pfam" id="PF08291"/>
    </source>
</evidence>
<dbReference type="Proteomes" id="UP000094795">
    <property type="component" value="Unassembled WGS sequence"/>
</dbReference>
<sequence>MRRTDGHIYLLASVALVLTGCVSAGDSSIYATSPGFAPSSSSYVDLSSADESDALMMASRAEDATQTATIPESGQAAAEPQPQQAQPGSMVMAETSVDALNRGITQAQPAQPATNLYSAPATAPQAPTESAAAEPEITPDPANIAQRMASAELPPATAETEAAAQAAAPTAAQAPVQELAVVAPPKKQSIFARLFAPQQKSAKAAPAGTKQRVVSPKAEPVVVASASGGATTELPGVRMSNVFDIGSSEGDGEDEGPIEVASAAGLARLAPNGLHLQTEKVEVGCFKPELVRVLKGIERHYGRPLVVTSGYRSPRHNRKVGGASGSRHTTCEAADIQIEGVSKWQLAKYLRSMPDRGGVGTYCHTESVHIDVGTPRDWNWRCRRRK</sequence>
<organism evidence="3 4">
    <name type="scientific">Hoeflea olei</name>
    <dbReference type="NCBI Taxonomy" id="1480615"/>
    <lineage>
        <taxon>Bacteria</taxon>
        <taxon>Pseudomonadati</taxon>
        <taxon>Pseudomonadota</taxon>
        <taxon>Alphaproteobacteria</taxon>
        <taxon>Hyphomicrobiales</taxon>
        <taxon>Rhizobiaceae</taxon>
        <taxon>Hoeflea</taxon>
    </lineage>
</organism>
<dbReference type="InterPro" id="IPR013230">
    <property type="entry name" value="Peptidase_M15A_C"/>
</dbReference>
<protein>
    <recommendedName>
        <fullName evidence="2">Peptidase M15A C-terminal domain-containing protein</fullName>
    </recommendedName>
</protein>
<accession>A0A1C1YZ88</accession>
<dbReference type="SUPFAM" id="SSF55166">
    <property type="entry name" value="Hedgehog/DD-peptidase"/>
    <property type="match status" value="1"/>
</dbReference>
<dbReference type="EMBL" id="LQZT01000003">
    <property type="protein sequence ID" value="OCW58841.1"/>
    <property type="molecule type" value="Genomic_DNA"/>
</dbReference>
<dbReference type="PROSITE" id="PS51257">
    <property type="entry name" value="PROKAR_LIPOPROTEIN"/>
    <property type="match status" value="1"/>
</dbReference>
<dbReference type="Gene3D" id="3.30.1380.10">
    <property type="match status" value="1"/>
</dbReference>
<comment type="caution">
    <text evidence="3">The sequence shown here is derived from an EMBL/GenBank/DDBJ whole genome shotgun (WGS) entry which is preliminary data.</text>
</comment>
<dbReference type="Pfam" id="PF08291">
    <property type="entry name" value="Peptidase_M15_3"/>
    <property type="match status" value="1"/>
</dbReference>
<dbReference type="RefSeq" id="WP_066175352.1">
    <property type="nucleotide sequence ID" value="NZ_LQZT01000003.1"/>
</dbReference>
<keyword evidence="4" id="KW-1185">Reference proteome</keyword>
<dbReference type="AlphaFoldDB" id="A0A1C1YZ88"/>